<organism evidence="1 2">
    <name type="scientific">Thermomicrobium roseum (strain ATCC 27502 / DSM 5159 / P-2)</name>
    <dbReference type="NCBI Taxonomy" id="309801"/>
    <lineage>
        <taxon>Bacteria</taxon>
        <taxon>Pseudomonadati</taxon>
        <taxon>Thermomicrobiota</taxon>
        <taxon>Thermomicrobia</taxon>
        <taxon>Thermomicrobiales</taxon>
        <taxon>Thermomicrobiaceae</taxon>
        <taxon>Thermomicrobium</taxon>
    </lineage>
</organism>
<evidence type="ECO:0000313" key="1">
    <source>
        <dbReference type="EMBL" id="ACM07170.1"/>
    </source>
</evidence>
<dbReference type="AlphaFoldDB" id="B9L5D7"/>
<accession>B9L5D7</accession>
<dbReference type="Proteomes" id="UP000000447">
    <property type="component" value="Plasmid unnamed"/>
</dbReference>
<dbReference type="HOGENOM" id="CLU_1776594_0_0_0"/>
<keyword evidence="2" id="KW-1185">Reference proteome</keyword>
<sequence>MPRCRGACCTLGRVIVRRHLSWLPLSDARSIAWQAWSAGSVVLVRAGAAKAAYLSALSGAEPKTFVNFSTGVGGLCSGSCELTALGRSVRRPLLTCGRKFGYAFRNRSVMIFVRATMQEHGGNRYRTPGRAWLLAQDGGPSVPRGP</sequence>
<gene>
    <name evidence="1" type="ordered locus">trd_A0064</name>
</gene>
<dbReference type="KEGG" id="tro:trd_A0064"/>
<evidence type="ECO:0000313" key="2">
    <source>
        <dbReference type="Proteomes" id="UP000000447"/>
    </source>
</evidence>
<reference evidence="1 2" key="1">
    <citation type="journal article" date="2009" name="PLoS ONE">
        <title>Complete genome sequence of the aerobic CO-oxidizing thermophile Thermomicrobium roseum.</title>
        <authorList>
            <person name="Wu D."/>
            <person name="Raymond J."/>
            <person name="Wu M."/>
            <person name="Chatterji S."/>
            <person name="Ren Q."/>
            <person name="Graham J.E."/>
            <person name="Bryant D.A."/>
            <person name="Robb F."/>
            <person name="Colman A."/>
            <person name="Tallon L.J."/>
            <person name="Badger J.H."/>
            <person name="Madupu R."/>
            <person name="Ward N.L."/>
            <person name="Eisen J.A."/>
        </authorList>
    </citation>
    <scope>NUCLEOTIDE SEQUENCE [LARGE SCALE GENOMIC DNA]</scope>
    <source>
        <strain evidence="2">ATCC 27502 / DSM 5159 / P-2</strain>
        <plasmid evidence="1">unnamed</plasmid>
    </source>
</reference>
<protein>
    <submittedName>
        <fullName evidence="1">Uncharacterized protein</fullName>
    </submittedName>
</protein>
<name>B9L5D7_THERP</name>
<proteinExistence type="predicted"/>
<keyword evidence="1" id="KW-0614">Plasmid</keyword>
<geneLocation type="plasmid" evidence="2">
    <name>Tros</name>
</geneLocation>
<dbReference type="EMBL" id="CP001276">
    <property type="protein sequence ID" value="ACM07170.1"/>
    <property type="molecule type" value="Genomic_DNA"/>
</dbReference>